<keyword evidence="1" id="KW-0472">Membrane</keyword>
<protein>
    <submittedName>
        <fullName evidence="2">Uncharacterized protein</fullName>
    </submittedName>
</protein>
<evidence type="ECO:0000313" key="2">
    <source>
        <dbReference type="EMBL" id="MDJ1132021.1"/>
    </source>
</evidence>
<dbReference type="EMBL" id="JANCPR020000007">
    <property type="protein sequence ID" value="MDJ1132021.1"/>
    <property type="molecule type" value="Genomic_DNA"/>
</dbReference>
<evidence type="ECO:0000256" key="1">
    <source>
        <dbReference type="SAM" id="Phobius"/>
    </source>
</evidence>
<keyword evidence="1" id="KW-0812">Transmembrane</keyword>
<keyword evidence="1" id="KW-1133">Transmembrane helix</keyword>
<evidence type="ECO:0000313" key="3">
    <source>
        <dbReference type="Proteomes" id="UP001214441"/>
    </source>
</evidence>
<proteinExistence type="predicted"/>
<sequence length="64" mass="6607">MLPNFRTRLMLIVVAVLFSLVIALATALLFHAARGSLLIALTAGGGAFVAAMTLAIGVLSLLLQ</sequence>
<gene>
    <name evidence="2" type="ORF">NMN56_008655</name>
</gene>
<dbReference type="RefSeq" id="WP_274042337.1">
    <property type="nucleotide sequence ID" value="NZ_JANCPR020000007.1"/>
</dbReference>
<name>A0ABT6ZSJ0_9ACTN</name>
<feature type="transmembrane region" description="Helical" evidence="1">
    <location>
        <begin position="37"/>
        <end position="63"/>
    </location>
</feature>
<organism evidence="2 3">
    <name type="scientific">Streptomyces iconiensis</name>
    <dbReference type="NCBI Taxonomy" id="1384038"/>
    <lineage>
        <taxon>Bacteria</taxon>
        <taxon>Bacillati</taxon>
        <taxon>Actinomycetota</taxon>
        <taxon>Actinomycetes</taxon>
        <taxon>Kitasatosporales</taxon>
        <taxon>Streptomycetaceae</taxon>
        <taxon>Streptomyces</taxon>
    </lineage>
</organism>
<reference evidence="2 3" key="1">
    <citation type="submission" date="2023-05" db="EMBL/GenBank/DDBJ databases">
        <title>Streptantibioticus silvisoli sp. nov., acidotolerant actinomycetes 1 from pine litter.</title>
        <authorList>
            <person name="Swiecimska M."/>
            <person name="Golinska P."/>
            <person name="Sangal V."/>
            <person name="Wachnowicz B."/>
            <person name="Goodfellow M."/>
        </authorList>
    </citation>
    <scope>NUCLEOTIDE SEQUENCE [LARGE SCALE GENOMIC DNA]</scope>
    <source>
        <strain evidence="2 3">DSM 42109</strain>
    </source>
</reference>
<dbReference type="Proteomes" id="UP001214441">
    <property type="component" value="Unassembled WGS sequence"/>
</dbReference>
<accession>A0ABT6ZSJ0</accession>
<keyword evidence="3" id="KW-1185">Reference proteome</keyword>
<comment type="caution">
    <text evidence="2">The sequence shown here is derived from an EMBL/GenBank/DDBJ whole genome shotgun (WGS) entry which is preliminary data.</text>
</comment>